<comment type="domain">
    <text evidence="15">The N-terminal DNA-binding domain is a ssDNA-dependent ATPase and has ATP-dependent 3'-5' helicase function. This domain interacts with RecC.</text>
</comment>
<dbReference type="InterPro" id="IPR011335">
    <property type="entry name" value="Restrct_endonuc-II-like"/>
</dbReference>
<reference evidence="19" key="1">
    <citation type="journal article" date="2014" name="Int. J. Syst. Evol. Microbiol.">
        <title>Complete genome sequence of Corynebacterium casei LMG S-19264T (=DSM 44701T), isolated from a smear-ripened cheese.</title>
        <authorList>
            <consortium name="US DOE Joint Genome Institute (JGI-PGF)"/>
            <person name="Walter F."/>
            <person name="Albersmeier A."/>
            <person name="Kalinowski J."/>
            <person name="Ruckert C."/>
        </authorList>
    </citation>
    <scope>NUCLEOTIDE SEQUENCE</scope>
    <source>
        <strain evidence="19">CGMCC 1.12181</strain>
    </source>
</reference>
<dbReference type="GO" id="GO:0003677">
    <property type="term" value="F:DNA binding"/>
    <property type="evidence" value="ECO:0007669"/>
    <property type="project" value="UniProtKB-UniRule"/>
</dbReference>
<dbReference type="InterPro" id="IPR011604">
    <property type="entry name" value="PDDEXK-like_dom_sf"/>
</dbReference>
<feature type="region of interest" description="DNA-binding and helicase activity, interacts with RecC" evidence="15">
    <location>
        <begin position="1"/>
        <end position="858"/>
    </location>
</feature>
<dbReference type="PROSITE" id="PS51217">
    <property type="entry name" value="UVRD_HELICASE_CTER"/>
    <property type="match status" value="1"/>
</dbReference>
<feature type="binding site" evidence="16">
    <location>
        <begin position="24"/>
        <end position="31"/>
    </location>
    <ligand>
        <name>ATP</name>
        <dbReference type="ChEBI" id="CHEBI:30616"/>
    </ligand>
</feature>
<dbReference type="PANTHER" id="PTHR11070">
    <property type="entry name" value="UVRD / RECB / PCRA DNA HELICASE FAMILY MEMBER"/>
    <property type="match status" value="1"/>
</dbReference>
<evidence type="ECO:0000256" key="9">
    <source>
        <dbReference type="ARBA" id="ARBA00022842"/>
    </source>
</evidence>
<feature type="binding site" evidence="15">
    <location>
        <position position="1079"/>
    </location>
    <ligand>
        <name>Mg(2+)</name>
        <dbReference type="ChEBI" id="CHEBI:18420"/>
    </ligand>
</feature>
<evidence type="ECO:0000313" key="20">
    <source>
        <dbReference type="Proteomes" id="UP000605253"/>
    </source>
</evidence>
<dbReference type="GO" id="GO:0043138">
    <property type="term" value="F:3'-5' DNA helicase activity"/>
    <property type="evidence" value="ECO:0007669"/>
    <property type="project" value="UniProtKB-UniRule"/>
</dbReference>
<dbReference type="GO" id="GO:0009338">
    <property type="term" value="C:exodeoxyribonuclease V complex"/>
    <property type="evidence" value="ECO:0007669"/>
    <property type="project" value="TreeGrafter"/>
</dbReference>
<evidence type="ECO:0000256" key="5">
    <source>
        <dbReference type="ARBA" id="ARBA00022801"/>
    </source>
</evidence>
<evidence type="ECO:0000256" key="3">
    <source>
        <dbReference type="ARBA" id="ARBA00022741"/>
    </source>
</evidence>
<keyword evidence="6 15" id="KW-0347">Helicase</keyword>
<comment type="cofactor">
    <cofactor evidence="15">
        <name>Mg(2+)</name>
        <dbReference type="ChEBI" id="CHEBI:18420"/>
    </cofactor>
    <text evidence="15">Binds 1 Mg(2+) ion per subunit.</text>
</comment>
<protein>
    <recommendedName>
        <fullName evidence="15">RecBCD enzyme subunit RecB</fullName>
        <ecNumber evidence="15">3.1.11.5</ecNumber>
        <ecNumber evidence="15">5.6.2.4</ecNumber>
    </recommendedName>
    <alternativeName>
        <fullName evidence="15">DNA 3'-5' helicase subunit RecB</fullName>
    </alternativeName>
    <alternativeName>
        <fullName evidence="15">Exonuclease V subunit RecB</fullName>
        <shortName evidence="15">ExoV subunit RecB</shortName>
    </alternativeName>
    <alternativeName>
        <fullName evidence="15">Helicase/nuclease RecBCD subunit RecB</fullName>
    </alternativeName>
</protein>
<comment type="catalytic activity">
    <reaction evidence="15">
        <text>Exonucleolytic cleavage (in the presence of ATP) in either 5'- to 3'- or 3'- to 5'-direction to yield 5'-phosphooligonucleotides.</text>
        <dbReference type="EC" id="3.1.11.5"/>
    </reaction>
</comment>
<evidence type="ECO:0000256" key="16">
    <source>
        <dbReference type="PROSITE-ProRule" id="PRU00560"/>
    </source>
</evidence>
<feature type="domain" description="UvrD-like helicase C-terminal" evidence="18">
    <location>
        <begin position="484"/>
        <end position="751"/>
    </location>
</feature>
<dbReference type="Gene3D" id="3.40.50.300">
    <property type="entry name" value="P-loop containing nucleotide triphosphate hydrolases"/>
    <property type="match status" value="2"/>
</dbReference>
<dbReference type="PANTHER" id="PTHR11070:SF23">
    <property type="entry name" value="RECBCD ENZYME SUBUNIT RECB"/>
    <property type="match status" value="1"/>
</dbReference>
<evidence type="ECO:0000256" key="12">
    <source>
        <dbReference type="ARBA" id="ARBA00023235"/>
    </source>
</evidence>
<evidence type="ECO:0000256" key="6">
    <source>
        <dbReference type="ARBA" id="ARBA00022806"/>
    </source>
</evidence>
<dbReference type="SUPFAM" id="SSF52980">
    <property type="entry name" value="Restriction endonuclease-like"/>
    <property type="match status" value="1"/>
</dbReference>
<dbReference type="HAMAP" id="MF_01485">
    <property type="entry name" value="RecB"/>
    <property type="match status" value="1"/>
</dbReference>
<comment type="function">
    <text evidence="15">A helicase/nuclease that prepares dsDNA breaks (DSB) for recombinational DNA repair. Binds to DSBs and unwinds DNA via a highly rapid and processive ATP-dependent bidirectional helicase activity. Unwinds dsDNA until it encounters a Chi (crossover hotspot instigator) sequence from the 3' direction. Cuts ssDNA a few nucleotides 3' to the Chi site. The properties and activities of the enzyme are changed at Chi. The Chi-altered holoenzyme produces a long 3'-ssDNA overhang and facilitates RecA-binding to the ssDNA for homologous DNA recombination and repair. Holoenzyme degrades any linearized DNA that is unable to undergo homologous recombination. In the holoenzyme this subunit contributes ATPase, 3'-5' helicase, exonuclease activity and loads RecA onto ssDNA.</text>
</comment>
<dbReference type="Gene3D" id="1.10.3170.10">
    <property type="entry name" value="Recbcd, chain B, domain 2"/>
    <property type="match status" value="1"/>
</dbReference>
<dbReference type="GO" id="GO:0005524">
    <property type="term" value="F:ATP binding"/>
    <property type="evidence" value="ECO:0007669"/>
    <property type="project" value="UniProtKB-UniRule"/>
</dbReference>
<comment type="caution">
    <text evidence="19">The sequence shown here is derived from an EMBL/GenBank/DDBJ whole genome shotgun (WGS) entry which is preliminary data.</text>
</comment>
<keyword evidence="5 15" id="KW-0378">Hydrolase</keyword>
<gene>
    <name evidence="15" type="primary">recB</name>
    <name evidence="19" type="ORF">GCM10011365_16640</name>
</gene>
<feature type="region of interest" description="Nuclease activity, interacts with RecD and RecA" evidence="15">
    <location>
        <begin position="893"/>
        <end position="1177"/>
    </location>
</feature>
<dbReference type="GO" id="GO:0000724">
    <property type="term" value="P:double-strand break repair via homologous recombination"/>
    <property type="evidence" value="ECO:0007669"/>
    <property type="project" value="UniProtKB-UniRule"/>
</dbReference>
<dbReference type="GO" id="GO:0008854">
    <property type="term" value="F:exodeoxyribonuclease V activity"/>
    <property type="evidence" value="ECO:0007669"/>
    <property type="project" value="UniProtKB-EC"/>
</dbReference>
<dbReference type="InterPro" id="IPR027417">
    <property type="entry name" value="P-loop_NTPase"/>
</dbReference>
<comment type="subunit">
    <text evidence="15">Heterotrimer of RecB, RecC and RecD. All subunits contribute to DNA-binding. Interacts with RecA.</text>
</comment>
<keyword evidence="8 15" id="KW-0067">ATP-binding</keyword>
<name>A0A917CS20_9GAMM</name>
<organism evidence="19 20">
    <name type="scientific">Marinicella pacifica</name>
    <dbReference type="NCBI Taxonomy" id="1171543"/>
    <lineage>
        <taxon>Bacteria</taxon>
        <taxon>Pseudomonadati</taxon>
        <taxon>Pseudomonadota</taxon>
        <taxon>Gammaproteobacteria</taxon>
        <taxon>Lysobacterales</taxon>
        <taxon>Marinicellaceae</taxon>
        <taxon>Marinicella</taxon>
    </lineage>
</organism>
<dbReference type="EMBL" id="BMEO01000006">
    <property type="protein sequence ID" value="GGF96018.1"/>
    <property type="molecule type" value="Genomic_DNA"/>
</dbReference>
<dbReference type="Proteomes" id="UP000605253">
    <property type="component" value="Unassembled WGS sequence"/>
</dbReference>
<comment type="miscellaneous">
    <text evidence="15">In the RecBCD complex, RecB has a slow 3'-5' helicase, an exonuclease activity and loads RecA onto ssDNA, RecD has a fast 5'-3' helicase activity, while RecC stimulates the ATPase and processivity of the RecB helicase and contributes to recognition of the Chi site.</text>
</comment>
<dbReference type="GO" id="GO:0000287">
    <property type="term" value="F:magnesium ion binding"/>
    <property type="evidence" value="ECO:0007669"/>
    <property type="project" value="UniProtKB-UniRule"/>
</dbReference>
<keyword evidence="12 15" id="KW-0413">Isomerase</keyword>
<dbReference type="PROSITE" id="PS51198">
    <property type="entry name" value="UVRD_HELICASE_ATP_BIND"/>
    <property type="match status" value="1"/>
</dbReference>
<keyword evidence="20" id="KW-1185">Reference proteome</keyword>
<evidence type="ECO:0000256" key="14">
    <source>
        <dbReference type="ARBA" id="ARBA00048988"/>
    </source>
</evidence>
<dbReference type="SUPFAM" id="SSF52540">
    <property type="entry name" value="P-loop containing nucleoside triphosphate hydrolases"/>
    <property type="match status" value="1"/>
</dbReference>
<evidence type="ECO:0000259" key="18">
    <source>
        <dbReference type="PROSITE" id="PS51217"/>
    </source>
</evidence>
<keyword evidence="10 15" id="KW-0238">DNA-binding</keyword>
<dbReference type="Gene3D" id="1.10.486.10">
    <property type="entry name" value="PCRA, domain 4"/>
    <property type="match status" value="1"/>
</dbReference>
<keyword evidence="9 15" id="KW-0460">Magnesium</keyword>
<sequence length="1177" mass="133808">MTDSFQIIHGAADIDVNRHAVIEASAGTGKTYTMVALVMRLMADEQAGLPLDKILITTFTDNAANELKDRIRKQLKQQLSAGGLSEKITKRFEKGLQQIESAPIHTIHGFCQRMTREFAFESGQIFDQALVSGDQVLEDCFNAYVRTWPADKEIKAEFKTYLATDAKNSLAKLKTTVLTLARQIKPDFDVIHPQDPGQITDLAGFTLLAGMDSLKDQFLQLHTNKGGAINKAISDNWNERVEPLLSQLADPTSSHQQKLIRLNQEIDDMGDKDCFTHFFNRAPKAFKDGQWTHNQENYPIICQQLEAVFELINQLKSQRSFGQTAIIKRCLDHLNTAVSDYLSEQGQVTYDRIIRQLYEILQREKRDNTSALSDAIRDQFSVAMIDEFQDTDPYQWQIFKGLFLSTDSSTHRLWVIGDPKQSIYGFRGADVNTYYHARTSLQAAGAQSYRLNTNYRSIAPLISTFNHFFTAQQDADSPDYWYPKDSIEVAAADRQKNSDLPRLQQDNSGLSAFSFIPLDADNKADSRRLELAELIADIIKTRLIGRLEFTSDKTSKVLNYDDICILVRAHSDSEVIKKVCQAQQIPISLQKSKGLYLQPEAIQYEVILSALHQPHDNARVHNALSTLFFDQAYSQPQLLSDQQQRALNQQWLQLLNWAKTADWVALFDWLVDGSGARFRAEKSHNRRQLANLQKIANTLCRYAIQNDASPAELLRYYKKLRLTAAEQEEDDQNQDTDQQAVKVMTQHGAKGLEFPVVFIFDGLTNPRDKDAFHKFYSESEQATVYDISKQSKALQKETKHKEFKQLYYVAITRAVYKVFVPYLPADSKSLSHDYRHLIINNINRCAEKTESQDCCPISTASAQAPGPALSIPKEPAVSLTAFSQGPTQLSKRSQFIYSFSSLSQYLISDSGDTQQRHFGDETTISDEFSTTELVQAEVPLIPGGVTTGHVLHGVFEHVDFNAVMAHNTLADLWQDSTIMAVIDEQMQLFKMANQPIHRVNLDRTEAKDYQQQLAVWVWHTLKKPLPILNEQCLGMIGAEDRRHEMAFHWQHLGQTLTGYIDLLFRVDDGQGGHDYFILDWKSNLNAEGYDPKVLAATVMKHHHYDLQYQIYAAAVSSWFQQLKLPNVRLKGAIYAFSRGINWQSDDQMGFYCHEFADLEQQNIETQQHIATLTGVKP</sequence>
<evidence type="ECO:0000256" key="8">
    <source>
        <dbReference type="ARBA" id="ARBA00022840"/>
    </source>
</evidence>
<dbReference type="InterPro" id="IPR000212">
    <property type="entry name" value="DNA_helicase_UvrD/REP"/>
</dbReference>
<evidence type="ECO:0000313" key="19">
    <source>
        <dbReference type="EMBL" id="GGF96018.1"/>
    </source>
</evidence>
<evidence type="ECO:0000256" key="2">
    <source>
        <dbReference type="ARBA" id="ARBA00022723"/>
    </source>
</evidence>
<dbReference type="InterPro" id="IPR014017">
    <property type="entry name" value="DNA_helicase_UvrD-like_C"/>
</dbReference>
<dbReference type="InterPro" id="IPR014016">
    <property type="entry name" value="UvrD-like_ATP-bd"/>
</dbReference>
<feature type="binding site" evidence="15">
    <location>
        <position position="952"/>
    </location>
    <ligand>
        <name>Mg(2+)</name>
        <dbReference type="ChEBI" id="CHEBI:18420"/>
    </ligand>
</feature>
<keyword evidence="3 15" id="KW-0547">Nucleotide-binding</keyword>
<dbReference type="Pfam" id="PF00580">
    <property type="entry name" value="UvrD-helicase"/>
    <property type="match status" value="1"/>
</dbReference>
<keyword evidence="1 15" id="KW-0540">Nuclease</keyword>
<comment type="domain">
    <text evidence="15">The C-terminal domain has nuclease activity and interacts with RecD. It interacts with RecA, facilitating its loading onto ssDNA.</text>
</comment>
<dbReference type="GO" id="GO:0005829">
    <property type="term" value="C:cytosol"/>
    <property type="evidence" value="ECO:0007669"/>
    <property type="project" value="TreeGrafter"/>
</dbReference>
<dbReference type="InterPro" id="IPR004586">
    <property type="entry name" value="RecB"/>
</dbReference>
<dbReference type="Pfam" id="PF13361">
    <property type="entry name" value="UvrD_C"/>
    <property type="match status" value="2"/>
</dbReference>
<dbReference type="AlphaFoldDB" id="A0A917CS20"/>
<dbReference type="EC" id="5.6.2.4" evidence="15"/>
<evidence type="ECO:0000256" key="10">
    <source>
        <dbReference type="ARBA" id="ARBA00023125"/>
    </source>
</evidence>
<feature type="active site" description="For nuclease activity" evidence="15">
    <location>
        <position position="1079"/>
    </location>
</feature>
<evidence type="ECO:0000256" key="4">
    <source>
        <dbReference type="ARBA" id="ARBA00022763"/>
    </source>
</evidence>
<comment type="similarity">
    <text evidence="15">Belongs to the helicase family. UvrD subfamily.</text>
</comment>
<evidence type="ECO:0000256" key="11">
    <source>
        <dbReference type="ARBA" id="ARBA00023204"/>
    </source>
</evidence>
<keyword evidence="2 15" id="KW-0479">Metal-binding</keyword>
<keyword evidence="4 15" id="KW-0227">DNA damage</keyword>
<dbReference type="EC" id="3.1.11.5" evidence="15"/>
<comment type="catalytic activity">
    <reaction evidence="13 15">
        <text>Couples ATP hydrolysis with the unwinding of duplex DNA by translocating in the 3'-5' direction.</text>
        <dbReference type="EC" id="5.6.2.4"/>
    </reaction>
</comment>
<proteinExistence type="inferred from homology"/>
<evidence type="ECO:0000256" key="7">
    <source>
        <dbReference type="ARBA" id="ARBA00022839"/>
    </source>
</evidence>
<evidence type="ECO:0000256" key="15">
    <source>
        <dbReference type="HAMAP-Rule" id="MF_01485"/>
    </source>
</evidence>
<evidence type="ECO:0000259" key="17">
    <source>
        <dbReference type="PROSITE" id="PS51198"/>
    </source>
</evidence>
<feature type="binding site" evidence="15">
    <location>
        <position position="1061"/>
    </location>
    <ligand>
        <name>Mg(2+)</name>
        <dbReference type="ChEBI" id="CHEBI:18420"/>
    </ligand>
</feature>
<dbReference type="RefSeq" id="WP_188365267.1">
    <property type="nucleotide sequence ID" value="NZ_BAABJF010000001.1"/>
</dbReference>
<evidence type="ECO:0000256" key="1">
    <source>
        <dbReference type="ARBA" id="ARBA00022722"/>
    </source>
</evidence>
<reference evidence="19" key="2">
    <citation type="submission" date="2020-09" db="EMBL/GenBank/DDBJ databases">
        <authorList>
            <person name="Sun Q."/>
            <person name="Zhou Y."/>
        </authorList>
    </citation>
    <scope>NUCLEOTIDE SEQUENCE</scope>
    <source>
        <strain evidence="19">CGMCC 1.12181</strain>
    </source>
</reference>
<dbReference type="Gene3D" id="3.90.320.10">
    <property type="match status" value="2"/>
</dbReference>
<keyword evidence="7 15" id="KW-0269">Exonuclease</keyword>
<keyword evidence="11 15" id="KW-0234">DNA repair</keyword>
<accession>A0A917CS20</accession>
<evidence type="ECO:0000256" key="13">
    <source>
        <dbReference type="ARBA" id="ARBA00034617"/>
    </source>
</evidence>
<feature type="domain" description="UvrD-like helicase ATP-binding" evidence="17">
    <location>
        <begin position="3"/>
        <end position="458"/>
    </location>
</feature>
<comment type="catalytic activity">
    <reaction evidence="14 15">
        <text>ATP + H2O = ADP + phosphate + H(+)</text>
        <dbReference type="Rhea" id="RHEA:13065"/>
        <dbReference type="ChEBI" id="CHEBI:15377"/>
        <dbReference type="ChEBI" id="CHEBI:15378"/>
        <dbReference type="ChEBI" id="CHEBI:30616"/>
        <dbReference type="ChEBI" id="CHEBI:43474"/>
        <dbReference type="ChEBI" id="CHEBI:456216"/>
        <dbReference type="EC" id="5.6.2.4"/>
    </reaction>
</comment>